<comment type="caution">
    <text evidence="1">The sequence shown here is derived from an EMBL/GenBank/DDBJ whole genome shotgun (WGS) entry which is preliminary data.</text>
</comment>
<sequence length="92" mass="9744">MSVRDAALRELNRRIAEAANVPARILDPDALLAASALLGATAPYPDANAAIALARYRWACATALTATATRDGRTFTSPALSRCAPRPLKDRP</sequence>
<accession>A0A7W3W3H8</accession>
<evidence type="ECO:0000313" key="1">
    <source>
        <dbReference type="EMBL" id="MBB1158169.1"/>
    </source>
</evidence>
<proteinExistence type="predicted"/>
<dbReference type="Proteomes" id="UP000526734">
    <property type="component" value="Unassembled WGS sequence"/>
</dbReference>
<dbReference type="EMBL" id="JACGZW010000012">
    <property type="protein sequence ID" value="MBB1158169.1"/>
    <property type="molecule type" value="Genomic_DNA"/>
</dbReference>
<name>A0A7W3W3H8_9PSEU</name>
<reference evidence="1 2" key="1">
    <citation type="submission" date="2020-08" db="EMBL/GenBank/DDBJ databases">
        <title>Amycolatopsis sp. nov. DR6-1 isolated from Dendrobium heterocarpum.</title>
        <authorList>
            <person name="Tedsree N."/>
            <person name="Kuncharoen N."/>
            <person name="Likhitwitayawuid K."/>
            <person name="Tanasupawat S."/>
        </authorList>
    </citation>
    <scope>NUCLEOTIDE SEQUENCE [LARGE SCALE GENOMIC DNA]</scope>
    <source>
        <strain evidence="1 2">DR6-1</strain>
    </source>
</reference>
<dbReference type="AlphaFoldDB" id="A0A7W3W3H8"/>
<gene>
    <name evidence="1" type="ORF">H4281_33920</name>
</gene>
<dbReference type="RefSeq" id="WP_182894923.1">
    <property type="nucleotide sequence ID" value="NZ_JACGZW010000012.1"/>
</dbReference>
<evidence type="ECO:0000313" key="2">
    <source>
        <dbReference type="Proteomes" id="UP000526734"/>
    </source>
</evidence>
<protein>
    <submittedName>
        <fullName evidence="1">Uncharacterized protein</fullName>
    </submittedName>
</protein>
<organism evidence="1 2">
    <name type="scientific">Amycolatopsis dendrobii</name>
    <dbReference type="NCBI Taxonomy" id="2760662"/>
    <lineage>
        <taxon>Bacteria</taxon>
        <taxon>Bacillati</taxon>
        <taxon>Actinomycetota</taxon>
        <taxon>Actinomycetes</taxon>
        <taxon>Pseudonocardiales</taxon>
        <taxon>Pseudonocardiaceae</taxon>
        <taxon>Amycolatopsis</taxon>
    </lineage>
</organism>
<keyword evidence="2" id="KW-1185">Reference proteome</keyword>